<dbReference type="EMBL" id="JBHSZZ010000005">
    <property type="protein sequence ID" value="MFC7185526.1"/>
    <property type="molecule type" value="Genomic_DNA"/>
</dbReference>
<sequence length="180" mass="19578">MKITAGDIDGILDAIDAHDTIEEVSVMALSEGVVTVQVEARAPLLMAAAQQAGIPIEMPVEIEDGVARIDVTGAHERVADFGNMLQAVGAEFDVKYVQQRVNPGESLTERQREVLFEAVERGYYDVPRTCTLTEVAEHVGIAKSTCSETLQRVERTIVREFVDDLPRNPIEVGPSVGTDT</sequence>
<reference evidence="4 5" key="1">
    <citation type="journal article" date="2019" name="Int. J. Syst. Evol. Microbiol.">
        <title>The Global Catalogue of Microorganisms (GCM) 10K type strain sequencing project: providing services to taxonomists for standard genome sequencing and annotation.</title>
        <authorList>
            <consortium name="The Broad Institute Genomics Platform"/>
            <consortium name="The Broad Institute Genome Sequencing Center for Infectious Disease"/>
            <person name="Wu L."/>
            <person name="Ma J."/>
        </authorList>
    </citation>
    <scope>NUCLEOTIDE SEQUENCE [LARGE SCALE GENOMIC DNA]</scope>
    <source>
        <strain evidence="4 5">Q85</strain>
    </source>
</reference>
<evidence type="ECO:0000313" key="5">
    <source>
        <dbReference type="Proteomes" id="UP001596390"/>
    </source>
</evidence>
<dbReference type="Proteomes" id="UP001596390">
    <property type="component" value="Unassembled WGS sequence"/>
</dbReference>
<evidence type="ECO:0000256" key="1">
    <source>
        <dbReference type="ARBA" id="ARBA00023015"/>
    </source>
</evidence>
<organism evidence="4 5">
    <name type="scientific">Halorubrum yunnanense</name>
    <dbReference type="NCBI Taxonomy" id="1526162"/>
    <lineage>
        <taxon>Archaea</taxon>
        <taxon>Methanobacteriati</taxon>
        <taxon>Methanobacteriota</taxon>
        <taxon>Stenosarchaea group</taxon>
        <taxon>Halobacteria</taxon>
        <taxon>Halobacteriales</taxon>
        <taxon>Haloferacaceae</taxon>
        <taxon>Halorubrum</taxon>
    </lineage>
</organism>
<comment type="caution">
    <text evidence="4">The sequence shown here is derived from an EMBL/GenBank/DDBJ whole genome shotgun (WGS) entry which is preliminary data.</text>
</comment>
<name>A0ABD5Y864_9EURY</name>
<gene>
    <name evidence="4" type="ORF">ACFQMK_01150</name>
</gene>
<dbReference type="PANTHER" id="PTHR34236:SF1">
    <property type="entry name" value="DIMETHYL SULFOXIDE REDUCTASE TRANSCRIPTIONAL ACTIVATOR"/>
    <property type="match status" value="1"/>
</dbReference>
<dbReference type="InterPro" id="IPR007050">
    <property type="entry name" value="HTH_bacterioopsin"/>
</dbReference>
<feature type="domain" description="HTH bat-type" evidence="3">
    <location>
        <begin position="107"/>
        <end position="158"/>
    </location>
</feature>
<dbReference type="AlphaFoldDB" id="A0ABD5Y864"/>
<keyword evidence="2" id="KW-0804">Transcription</keyword>
<evidence type="ECO:0000259" key="3">
    <source>
        <dbReference type="Pfam" id="PF04967"/>
    </source>
</evidence>
<proteinExistence type="predicted"/>
<keyword evidence="5" id="KW-1185">Reference proteome</keyword>
<evidence type="ECO:0000256" key="2">
    <source>
        <dbReference type="ARBA" id="ARBA00023163"/>
    </source>
</evidence>
<keyword evidence="1" id="KW-0805">Transcription regulation</keyword>
<dbReference type="Pfam" id="PF04967">
    <property type="entry name" value="HTH_10"/>
    <property type="match status" value="1"/>
</dbReference>
<protein>
    <submittedName>
        <fullName evidence="4">Helix-turn-helix domain-containing protein</fullName>
    </submittedName>
</protein>
<evidence type="ECO:0000313" key="4">
    <source>
        <dbReference type="EMBL" id="MFC7185526.1"/>
    </source>
</evidence>
<accession>A0ABD5Y864</accession>
<dbReference type="PANTHER" id="PTHR34236">
    <property type="entry name" value="DIMETHYL SULFOXIDE REDUCTASE TRANSCRIPTIONAL ACTIVATOR"/>
    <property type="match status" value="1"/>
</dbReference>